<dbReference type="GO" id="GO:0042277">
    <property type="term" value="F:peptide binding"/>
    <property type="evidence" value="ECO:0007669"/>
    <property type="project" value="TreeGrafter"/>
</dbReference>
<feature type="transmembrane region" description="Helical" evidence="8">
    <location>
        <begin position="122"/>
        <end position="144"/>
    </location>
</feature>
<dbReference type="PROSITE" id="PS50262">
    <property type="entry name" value="G_PROTEIN_RECEP_F1_2"/>
    <property type="match status" value="1"/>
</dbReference>
<proteinExistence type="inferred from homology"/>
<evidence type="ECO:0000313" key="11">
    <source>
        <dbReference type="Proteomes" id="UP001163046"/>
    </source>
</evidence>
<dbReference type="PANTHER" id="PTHR24241">
    <property type="entry name" value="NEUROPEPTIDE RECEPTOR-RELATED G-PROTEIN COUPLED RECEPTOR"/>
    <property type="match status" value="1"/>
</dbReference>
<evidence type="ECO:0000256" key="8">
    <source>
        <dbReference type="SAM" id="Phobius"/>
    </source>
</evidence>
<comment type="caution">
    <text evidence="10">The sequence shown here is derived from an EMBL/GenBank/DDBJ whole genome shotgun (WGS) entry which is preliminary data.</text>
</comment>
<dbReference type="CDD" id="cd00637">
    <property type="entry name" value="7tm_classA_rhodopsin-like"/>
    <property type="match status" value="1"/>
</dbReference>
<name>A0A9W9YFT5_9CNID</name>
<keyword evidence="7" id="KW-0807">Transducer</keyword>
<dbReference type="OrthoDB" id="6022667at2759"/>
<protein>
    <recommendedName>
        <fullName evidence="9">G-protein coupled receptors family 1 profile domain-containing protein</fullName>
    </recommendedName>
</protein>
<accession>A0A9W9YFT5</accession>
<dbReference type="EMBL" id="MU827779">
    <property type="protein sequence ID" value="KAJ7339620.1"/>
    <property type="molecule type" value="Genomic_DNA"/>
</dbReference>
<keyword evidence="11" id="KW-1185">Reference proteome</keyword>
<reference evidence="10" key="1">
    <citation type="submission" date="2023-01" db="EMBL/GenBank/DDBJ databases">
        <title>Genome assembly of the deep-sea coral Lophelia pertusa.</title>
        <authorList>
            <person name="Herrera S."/>
            <person name="Cordes E."/>
        </authorList>
    </citation>
    <scope>NUCLEOTIDE SEQUENCE</scope>
    <source>
        <strain evidence="10">USNM1676648</strain>
        <tissue evidence="10">Polyp</tissue>
    </source>
</reference>
<organism evidence="10 11">
    <name type="scientific">Desmophyllum pertusum</name>
    <dbReference type="NCBI Taxonomy" id="174260"/>
    <lineage>
        <taxon>Eukaryota</taxon>
        <taxon>Metazoa</taxon>
        <taxon>Cnidaria</taxon>
        <taxon>Anthozoa</taxon>
        <taxon>Hexacorallia</taxon>
        <taxon>Scleractinia</taxon>
        <taxon>Caryophylliina</taxon>
        <taxon>Caryophylliidae</taxon>
        <taxon>Desmophyllum</taxon>
    </lineage>
</organism>
<gene>
    <name evidence="10" type="ORF">OS493_006025</name>
</gene>
<feature type="transmembrane region" description="Helical" evidence="8">
    <location>
        <begin position="165"/>
        <end position="188"/>
    </location>
</feature>
<dbReference type="Pfam" id="PF00001">
    <property type="entry name" value="7tm_1"/>
    <property type="match status" value="1"/>
</dbReference>
<feature type="transmembrane region" description="Helical" evidence="8">
    <location>
        <begin position="88"/>
        <end position="110"/>
    </location>
</feature>
<sequence>MIILVNIRFRAEDLLQIIMEWNYREDDDNFTDFDNETTFDEFQSFEENIDDTLFVVGTILVICGIVENLLICWILIRTKKCLRSFSNFHLLNLAITDILFRIVSTLYFLLEGSELQCKIVDFGTYATLAVTFALLAGIAFDRYIHIVHPFRARAVTWKHSRNLVALSWIYGVLCSAPFLYSTKCLVYVDEETLEKFWECYDLPGLPFQISVTVFIGCSFLAPLIFMGVVYSRIVSVLWNRARKKMINKNMAKTKLRAVKMMVVIVLTYLITWGPRLTLMTMDAFHFHESTIEEAENEEEHFDYETEADEQLDKEHLTSLVVNAAFDTLSLASSILNPLIFGYYNSSFREELKNILFGIKCTKCFMKRKQKIGPHPMQSHVTTGCNSTELNIQTTTL</sequence>
<evidence type="ECO:0000256" key="1">
    <source>
        <dbReference type="ARBA" id="ARBA00004651"/>
    </source>
</evidence>
<dbReference type="PANTHER" id="PTHR24241:SF76">
    <property type="entry name" value="NEUROPEPTIDE SIFAMIDE RECEPTOR"/>
    <property type="match status" value="1"/>
</dbReference>
<dbReference type="Proteomes" id="UP001163046">
    <property type="component" value="Unassembled WGS sequence"/>
</dbReference>
<dbReference type="GO" id="GO:0032870">
    <property type="term" value="P:cellular response to hormone stimulus"/>
    <property type="evidence" value="ECO:0007669"/>
    <property type="project" value="TreeGrafter"/>
</dbReference>
<evidence type="ECO:0000256" key="5">
    <source>
        <dbReference type="ARBA" id="ARBA00023136"/>
    </source>
</evidence>
<dbReference type="InterPro" id="IPR000276">
    <property type="entry name" value="GPCR_Rhodpsn"/>
</dbReference>
<dbReference type="AlphaFoldDB" id="A0A9W9YFT5"/>
<dbReference type="GO" id="GO:0004930">
    <property type="term" value="F:G protein-coupled receptor activity"/>
    <property type="evidence" value="ECO:0007669"/>
    <property type="project" value="UniProtKB-KW"/>
</dbReference>
<keyword evidence="3 7" id="KW-0812">Transmembrane</keyword>
<comment type="similarity">
    <text evidence="7">Belongs to the G-protein coupled receptor 1 family.</text>
</comment>
<dbReference type="Gene3D" id="1.20.1070.10">
    <property type="entry name" value="Rhodopsin 7-helix transmembrane proteins"/>
    <property type="match status" value="1"/>
</dbReference>
<evidence type="ECO:0000256" key="7">
    <source>
        <dbReference type="RuleBase" id="RU000688"/>
    </source>
</evidence>
<evidence type="ECO:0000256" key="2">
    <source>
        <dbReference type="ARBA" id="ARBA00022475"/>
    </source>
</evidence>
<feature type="transmembrane region" description="Helical" evidence="8">
    <location>
        <begin position="208"/>
        <end position="234"/>
    </location>
</feature>
<dbReference type="PROSITE" id="PS00237">
    <property type="entry name" value="G_PROTEIN_RECEP_F1_1"/>
    <property type="match status" value="1"/>
</dbReference>
<evidence type="ECO:0000256" key="4">
    <source>
        <dbReference type="ARBA" id="ARBA00022989"/>
    </source>
</evidence>
<feature type="transmembrane region" description="Helical" evidence="8">
    <location>
        <begin position="255"/>
        <end position="273"/>
    </location>
</feature>
<keyword evidence="4 8" id="KW-1133">Transmembrane helix</keyword>
<dbReference type="GO" id="GO:0005886">
    <property type="term" value="C:plasma membrane"/>
    <property type="evidence" value="ECO:0007669"/>
    <property type="project" value="UniProtKB-SubCell"/>
</dbReference>
<evidence type="ECO:0000259" key="9">
    <source>
        <dbReference type="PROSITE" id="PS50262"/>
    </source>
</evidence>
<keyword evidence="2" id="KW-1003">Cell membrane</keyword>
<dbReference type="InterPro" id="IPR017452">
    <property type="entry name" value="GPCR_Rhodpsn_7TM"/>
</dbReference>
<feature type="transmembrane region" description="Helical" evidence="8">
    <location>
        <begin position="53"/>
        <end position="76"/>
    </location>
</feature>
<keyword evidence="5 8" id="KW-0472">Membrane</keyword>
<comment type="subcellular location">
    <subcellularLocation>
        <location evidence="1">Cell membrane</location>
        <topology evidence="1">Multi-pass membrane protein</topology>
    </subcellularLocation>
</comment>
<evidence type="ECO:0000256" key="6">
    <source>
        <dbReference type="ARBA" id="ARBA00023170"/>
    </source>
</evidence>
<keyword evidence="7" id="KW-0297">G-protein coupled receptor</keyword>
<feature type="domain" description="G-protein coupled receptors family 1 profile" evidence="9">
    <location>
        <begin position="67"/>
        <end position="340"/>
    </location>
</feature>
<keyword evidence="6 7" id="KW-0675">Receptor</keyword>
<evidence type="ECO:0000256" key="3">
    <source>
        <dbReference type="ARBA" id="ARBA00022692"/>
    </source>
</evidence>
<dbReference type="PRINTS" id="PR00237">
    <property type="entry name" value="GPCRRHODOPSN"/>
</dbReference>
<dbReference type="SUPFAM" id="SSF81321">
    <property type="entry name" value="Family A G protein-coupled receptor-like"/>
    <property type="match status" value="1"/>
</dbReference>
<evidence type="ECO:0000313" key="10">
    <source>
        <dbReference type="EMBL" id="KAJ7339620.1"/>
    </source>
</evidence>